<sequence>TVPGTAQRPALSTSRRTASTIAQKLPVMRDVILPTLRQQINSELIKLIILQCIRTSQISTQMIIVS</sequence>
<dbReference type="EMBL" id="JAHQIW010003472">
    <property type="protein sequence ID" value="KAJ1358791.1"/>
    <property type="molecule type" value="Genomic_DNA"/>
</dbReference>
<dbReference type="Proteomes" id="UP001196413">
    <property type="component" value="Unassembled WGS sequence"/>
</dbReference>
<name>A0AAD5MZS1_PARTN</name>
<protein>
    <submittedName>
        <fullName evidence="1">Uncharacterized protein</fullName>
    </submittedName>
</protein>
<feature type="non-terminal residue" evidence="1">
    <location>
        <position position="66"/>
    </location>
</feature>
<comment type="caution">
    <text evidence="1">The sequence shown here is derived from an EMBL/GenBank/DDBJ whole genome shotgun (WGS) entry which is preliminary data.</text>
</comment>
<evidence type="ECO:0000313" key="1">
    <source>
        <dbReference type="EMBL" id="KAJ1358791.1"/>
    </source>
</evidence>
<proteinExistence type="predicted"/>
<organism evidence="1 2">
    <name type="scientific">Parelaphostrongylus tenuis</name>
    <name type="common">Meningeal worm</name>
    <dbReference type="NCBI Taxonomy" id="148309"/>
    <lineage>
        <taxon>Eukaryota</taxon>
        <taxon>Metazoa</taxon>
        <taxon>Ecdysozoa</taxon>
        <taxon>Nematoda</taxon>
        <taxon>Chromadorea</taxon>
        <taxon>Rhabditida</taxon>
        <taxon>Rhabditina</taxon>
        <taxon>Rhabditomorpha</taxon>
        <taxon>Strongyloidea</taxon>
        <taxon>Metastrongylidae</taxon>
        <taxon>Parelaphostrongylus</taxon>
    </lineage>
</organism>
<accession>A0AAD5MZS1</accession>
<evidence type="ECO:0000313" key="2">
    <source>
        <dbReference type="Proteomes" id="UP001196413"/>
    </source>
</evidence>
<gene>
    <name evidence="1" type="ORF">KIN20_017310</name>
</gene>
<reference evidence="1" key="1">
    <citation type="submission" date="2021-06" db="EMBL/GenBank/DDBJ databases">
        <title>Parelaphostrongylus tenuis whole genome reference sequence.</title>
        <authorList>
            <person name="Garwood T.J."/>
            <person name="Larsen P.A."/>
            <person name="Fountain-Jones N.M."/>
            <person name="Garbe J.R."/>
            <person name="Macchietto M.G."/>
            <person name="Kania S.A."/>
            <person name="Gerhold R.W."/>
            <person name="Richards J.E."/>
            <person name="Wolf T.M."/>
        </authorList>
    </citation>
    <scope>NUCLEOTIDE SEQUENCE</scope>
    <source>
        <strain evidence="1">MNPRO001-30</strain>
        <tissue evidence="1">Meninges</tissue>
    </source>
</reference>
<keyword evidence="2" id="KW-1185">Reference proteome</keyword>
<dbReference type="AlphaFoldDB" id="A0AAD5MZS1"/>